<keyword evidence="6" id="KW-1185">Reference proteome</keyword>
<dbReference type="GO" id="GO:0016301">
    <property type="term" value="F:kinase activity"/>
    <property type="evidence" value="ECO:0007669"/>
    <property type="project" value="UniProtKB-KW"/>
</dbReference>
<dbReference type="PANTHER" id="PTHR43095">
    <property type="entry name" value="SUGAR KINASE"/>
    <property type="match status" value="1"/>
</dbReference>
<dbReference type="RefSeq" id="WP_345189536.1">
    <property type="nucleotide sequence ID" value="NZ_BAABJJ010000001.1"/>
</dbReference>
<comment type="caution">
    <text evidence="5">The sequence shown here is derived from an EMBL/GenBank/DDBJ whole genome shotgun (WGS) entry which is preliminary data.</text>
</comment>
<keyword evidence="2" id="KW-0808">Transferase</keyword>
<dbReference type="InterPro" id="IPR000577">
    <property type="entry name" value="Carb_kinase_FGGY"/>
</dbReference>
<reference evidence="6" key="1">
    <citation type="journal article" date="2019" name="Int. J. Syst. Evol. Microbiol.">
        <title>The Global Catalogue of Microorganisms (GCM) 10K type strain sequencing project: providing services to taxonomists for standard genome sequencing and annotation.</title>
        <authorList>
            <consortium name="The Broad Institute Genomics Platform"/>
            <consortium name="The Broad Institute Genome Sequencing Center for Infectious Disease"/>
            <person name="Wu L."/>
            <person name="Ma J."/>
        </authorList>
    </citation>
    <scope>NUCLEOTIDE SEQUENCE [LARGE SCALE GENOMIC DNA]</scope>
    <source>
        <strain evidence="6">JCM 18285</strain>
    </source>
</reference>
<evidence type="ECO:0000313" key="5">
    <source>
        <dbReference type="EMBL" id="GAA4932722.1"/>
    </source>
</evidence>
<dbReference type="InterPro" id="IPR050406">
    <property type="entry name" value="FGGY_Carb_Kinase"/>
</dbReference>
<dbReference type="InterPro" id="IPR018484">
    <property type="entry name" value="FGGY_N"/>
</dbReference>
<dbReference type="PIRSF" id="PIRSF000538">
    <property type="entry name" value="GlpK"/>
    <property type="match status" value="1"/>
</dbReference>
<dbReference type="Proteomes" id="UP001501302">
    <property type="component" value="Unassembled WGS sequence"/>
</dbReference>
<dbReference type="PANTHER" id="PTHR43095:SF5">
    <property type="entry name" value="XYLULOSE KINASE"/>
    <property type="match status" value="1"/>
</dbReference>
<dbReference type="InterPro" id="IPR043129">
    <property type="entry name" value="ATPase_NBD"/>
</dbReference>
<dbReference type="SUPFAM" id="SSF53067">
    <property type="entry name" value="Actin-like ATPase domain"/>
    <property type="match status" value="2"/>
</dbReference>
<evidence type="ECO:0000259" key="4">
    <source>
        <dbReference type="Pfam" id="PF00370"/>
    </source>
</evidence>
<dbReference type="CDD" id="cd07809">
    <property type="entry name" value="ASKHA_NBD_FGGY_BaXK-like"/>
    <property type="match status" value="1"/>
</dbReference>
<gene>
    <name evidence="5" type="ORF">GCM10023314_01360</name>
</gene>
<dbReference type="EMBL" id="BAABJJ010000001">
    <property type="protein sequence ID" value="GAA4932722.1"/>
    <property type="molecule type" value="Genomic_DNA"/>
</dbReference>
<evidence type="ECO:0000256" key="2">
    <source>
        <dbReference type="ARBA" id="ARBA00022679"/>
    </source>
</evidence>
<feature type="domain" description="Carbohydrate kinase FGGY N-terminal" evidence="4">
    <location>
        <begin position="3"/>
        <end position="246"/>
    </location>
</feature>
<dbReference type="Pfam" id="PF00370">
    <property type="entry name" value="FGGY_N"/>
    <property type="match status" value="1"/>
</dbReference>
<proteinExistence type="inferred from homology"/>
<sequence length="496" mass="54791">MNYYLGLDIGSSSIKVALVEIETGKSLGVVQEPKEEMGMFAKKNGWAEQKPEDWWTHSCNAIKRLKKQYNISRTQIKGIGIAYQMHGLVLVDKEGNPLRKSIIWCDSRAVEIGNKAFDAIGEEACATNLLNSPANFTASKLKWVKDNEPDIYKSIYKFMLPGDYMAYKFSNVINTTISGLSEGIFWNFKKDSVADFLLEHYGIDKALVPDIVETFGVQCAVDEKGEEDSGIATGTPIYYRAGDQPNNALSLNVFNPGEVAATGGTSGVVYAVTNSLSVKESARVNNFAHVNYKKGTDPRIGKLLCINGAGIQYRWLLNNLDVSSYEDMNILASEIPVGSDGVSLIPFGNGAERMLNNKEIGTRIANLNLNNHHKGHICRAALEGIAFSFVYGIELLKSDGIKAKVIRAGNDNLFRSEIFANTVATLIGQEIEIYNTTGAIGAARAADLHKGDFENFGKSIMDNDHVMTFMPFKDKEPYLKAYQSWKNELELILNKE</sequence>
<dbReference type="Gene3D" id="3.30.420.40">
    <property type="match status" value="2"/>
</dbReference>
<protein>
    <submittedName>
        <fullName evidence="5">FGGY-family carbohydrate kinase</fullName>
    </submittedName>
</protein>
<keyword evidence="3 5" id="KW-0418">Kinase</keyword>
<accession>A0ABP9GH68</accession>
<evidence type="ECO:0000313" key="6">
    <source>
        <dbReference type="Proteomes" id="UP001501302"/>
    </source>
</evidence>
<name>A0ABP9GH68_9FLAO</name>
<organism evidence="5 6">
    <name type="scientific">Algibacter agarivorans</name>
    <dbReference type="NCBI Taxonomy" id="1109741"/>
    <lineage>
        <taxon>Bacteria</taxon>
        <taxon>Pseudomonadati</taxon>
        <taxon>Bacteroidota</taxon>
        <taxon>Flavobacteriia</taxon>
        <taxon>Flavobacteriales</taxon>
        <taxon>Flavobacteriaceae</taxon>
        <taxon>Algibacter</taxon>
    </lineage>
</organism>
<evidence type="ECO:0000256" key="3">
    <source>
        <dbReference type="ARBA" id="ARBA00022777"/>
    </source>
</evidence>
<comment type="similarity">
    <text evidence="1">Belongs to the FGGY kinase family.</text>
</comment>
<evidence type="ECO:0000256" key="1">
    <source>
        <dbReference type="ARBA" id="ARBA00009156"/>
    </source>
</evidence>